<dbReference type="SUPFAM" id="SSF54695">
    <property type="entry name" value="POZ domain"/>
    <property type="match status" value="1"/>
</dbReference>
<gene>
    <name evidence="2" type="ORF">FCIRC_3040</name>
</gene>
<reference evidence="3" key="1">
    <citation type="journal article" date="2020" name="BMC Genomics">
        <title>Correction to: Identification and distribution of gene clusters required for synthesis of sphingolipid metabolism inhibitors in diverse species of the filamentous fungus Fusarium.</title>
        <authorList>
            <person name="Kim H.S."/>
            <person name="Lohmar J.M."/>
            <person name="Busman M."/>
            <person name="Brown D.W."/>
            <person name="Naumann T.A."/>
            <person name="Divon H.H."/>
            <person name="Lysoe E."/>
            <person name="Uhlig S."/>
            <person name="Proctor R.H."/>
        </authorList>
    </citation>
    <scope>NUCLEOTIDE SEQUENCE [LARGE SCALE GENOMIC DNA]</scope>
    <source>
        <strain evidence="3">NRRL 25331</strain>
    </source>
</reference>
<dbReference type="InterPro" id="IPR000210">
    <property type="entry name" value="BTB/POZ_dom"/>
</dbReference>
<accession>A0A8H5UGW4</accession>
<dbReference type="AlphaFoldDB" id="A0A8H5UGW4"/>
<keyword evidence="3" id="KW-1185">Reference proteome</keyword>
<proteinExistence type="predicted"/>
<feature type="domain" description="BTB" evidence="1">
    <location>
        <begin position="29"/>
        <end position="96"/>
    </location>
</feature>
<dbReference type="PANTHER" id="PTHR47843">
    <property type="entry name" value="BTB DOMAIN-CONTAINING PROTEIN-RELATED"/>
    <property type="match status" value="1"/>
</dbReference>
<dbReference type="CDD" id="cd18186">
    <property type="entry name" value="BTB_POZ_ZBTB_KLHL-like"/>
    <property type="match status" value="1"/>
</dbReference>
<dbReference type="EMBL" id="JAAQPE010000098">
    <property type="protein sequence ID" value="KAF5685942.1"/>
    <property type="molecule type" value="Genomic_DNA"/>
</dbReference>
<dbReference type="PANTHER" id="PTHR47843:SF5">
    <property type="entry name" value="BTB_POZ DOMAIN PROTEIN"/>
    <property type="match status" value="1"/>
</dbReference>
<organism evidence="2 3">
    <name type="scientific">Fusarium circinatum</name>
    <name type="common">Pitch canker fungus</name>
    <name type="synonym">Gibberella circinata</name>
    <dbReference type="NCBI Taxonomy" id="48490"/>
    <lineage>
        <taxon>Eukaryota</taxon>
        <taxon>Fungi</taxon>
        <taxon>Dikarya</taxon>
        <taxon>Ascomycota</taxon>
        <taxon>Pezizomycotina</taxon>
        <taxon>Sordariomycetes</taxon>
        <taxon>Hypocreomycetidae</taxon>
        <taxon>Hypocreales</taxon>
        <taxon>Nectriaceae</taxon>
        <taxon>Fusarium</taxon>
        <taxon>Fusarium fujikuroi species complex</taxon>
    </lineage>
</organism>
<evidence type="ECO:0000259" key="1">
    <source>
        <dbReference type="PROSITE" id="PS50097"/>
    </source>
</evidence>
<reference evidence="2 3" key="2">
    <citation type="submission" date="2020-05" db="EMBL/GenBank/DDBJ databases">
        <title>Identification and distribution of gene clusters putatively required for synthesis of sphingolipid metabolism inhibitors in phylogenetically diverse species of the filamentous fungus Fusarium.</title>
        <authorList>
            <person name="Kim H.-S."/>
            <person name="Busman M."/>
            <person name="Brown D.W."/>
            <person name="Divon H."/>
            <person name="Uhlig S."/>
            <person name="Proctor R.H."/>
        </authorList>
    </citation>
    <scope>NUCLEOTIDE SEQUENCE [LARGE SCALE GENOMIC DNA]</scope>
    <source>
        <strain evidence="2 3">NRRL 25331</strain>
    </source>
</reference>
<name>A0A8H5UGW4_FUSCI</name>
<evidence type="ECO:0000313" key="3">
    <source>
        <dbReference type="Proteomes" id="UP000572754"/>
    </source>
</evidence>
<protein>
    <submittedName>
        <fullName evidence="2">Kelch 4</fullName>
    </submittedName>
</protein>
<dbReference type="PROSITE" id="PS50097">
    <property type="entry name" value="BTB"/>
    <property type="match status" value="1"/>
</dbReference>
<dbReference type="Proteomes" id="UP000572754">
    <property type="component" value="Unassembled WGS sequence"/>
</dbReference>
<evidence type="ECO:0000313" key="2">
    <source>
        <dbReference type="EMBL" id="KAF5685942.1"/>
    </source>
</evidence>
<dbReference type="Gene3D" id="3.30.710.10">
    <property type="entry name" value="Potassium Channel Kv1.1, Chain A"/>
    <property type="match status" value="1"/>
</dbReference>
<comment type="caution">
    <text evidence="2">The sequence shown here is derived from an EMBL/GenBank/DDBJ whole genome shotgun (WGS) entry which is preliminary data.</text>
</comment>
<sequence>MPFRNIAVFDHVEDQRRALGNLFKTGDYSDFVIICGKTRHKVHKAIICPRSDFFKAACTSGFKEAQTGEVELPDDEPLAVSMMIEYLYHQTYTIPCDAEFGPEYHLSPTIPSKPSTAPLNRACYSVGGNSSISQSPLHLPQTAAASIPLEALPPYVFIVPYVTLRVHYKVYALGEKYGIPGLKALAAHNFETRCEDLFNSSRVNRLGDLIHEMREAYACTAEGDRPLRDAVVRILKSKPIILEREDVKEFLKEEGLAYDMVMSCVQDILKKGEIDWSQVI</sequence>
<dbReference type="InterPro" id="IPR011333">
    <property type="entry name" value="SKP1/BTB/POZ_sf"/>
</dbReference>
<dbReference type="Pfam" id="PF00651">
    <property type="entry name" value="BTB"/>
    <property type="match status" value="1"/>
</dbReference>
<dbReference type="SMART" id="SM00225">
    <property type="entry name" value="BTB"/>
    <property type="match status" value="1"/>
</dbReference>